<dbReference type="OMA" id="DVHICEM"/>
<evidence type="ECO:0000313" key="7">
    <source>
        <dbReference type="EMBL" id="EIW85132.1"/>
    </source>
</evidence>
<dbReference type="RefSeq" id="XP_007764714.1">
    <property type="nucleotide sequence ID" value="XM_007766524.1"/>
</dbReference>
<dbReference type="GO" id="GO:0016874">
    <property type="term" value="F:ligase activity"/>
    <property type="evidence" value="ECO:0007669"/>
    <property type="project" value="UniProtKB-KW"/>
</dbReference>
<evidence type="ECO:0000256" key="4">
    <source>
        <dbReference type="ARBA" id="ARBA00023268"/>
    </source>
</evidence>
<name>A0A5M3N155_CONPW</name>
<dbReference type="GO" id="GO:0044550">
    <property type="term" value="P:secondary metabolite biosynthetic process"/>
    <property type="evidence" value="ECO:0007669"/>
    <property type="project" value="TreeGrafter"/>
</dbReference>
<feature type="domain" description="Carrier" evidence="6">
    <location>
        <begin position="1385"/>
        <end position="1461"/>
    </location>
</feature>
<dbReference type="GeneID" id="19199333"/>
<evidence type="ECO:0000313" key="8">
    <source>
        <dbReference type="Proteomes" id="UP000053558"/>
    </source>
</evidence>
<dbReference type="InterPro" id="IPR045851">
    <property type="entry name" value="AMP-bd_C_sf"/>
</dbReference>
<protein>
    <recommendedName>
        <fullName evidence="6">Carrier domain-containing protein</fullName>
    </recommendedName>
</protein>
<comment type="caution">
    <text evidence="7">The sequence shown here is derived from an EMBL/GenBank/DDBJ whole genome shotgun (WGS) entry which is preliminary data.</text>
</comment>
<feature type="domain" description="Carrier" evidence="6">
    <location>
        <begin position="1940"/>
        <end position="2016"/>
    </location>
</feature>
<dbReference type="Pfam" id="PF00550">
    <property type="entry name" value="PP-binding"/>
    <property type="match status" value="3"/>
</dbReference>
<dbReference type="InterPro" id="IPR010071">
    <property type="entry name" value="AA_adenyl_dom"/>
</dbReference>
<reference evidence="8" key="1">
    <citation type="journal article" date="2012" name="Science">
        <title>The Paleozoic origin of enzymatic lignin decomposition reconstructed from 31 fungal genomes.</title>
        <authorList>
            <person name="Floudas D."/>
            <person name="Binder M."/>
            <person name="Riley R."/>
            <person name="Barry K."/>
            <person name="Blanchette R.A."/>
            <person name="Henrissat B."/>
            <person name="Martinez A.T."/>
            <person name="Otillar R."/>
            <person name="Spatafora J.W."/>
            <person name="Yadav J.S."/>
            <person name="Aerts A."/>
            <person name="Benoit I."/>
            <person name="Boyd A."/>
            <person name="Carlson A."/>
            <person name="Copeland A."/>
            <person name="Coutinho P.M."/>
            <person name="de Vries R.P."/>
            <person name="Ferreira P."/>
            <person name="Findley K."/>
            <person name="Foster B."/>
            <person name="Gaskell J."/>
            <person name="Glotzer D."/>
            <person name="Gorecki P."/>
            <person name="Heitman J."/>
            <person name="Hesse C."/>
            <person name="Hori C."/>
            <person name="Igarashi K."/>
            <person name="Jurgens J.A."/>
            <person name="Kallen N."/>
            <person name="Kersten P."/>
            <person name="Kohler A."/>
            <person name="Kuees U."/>
            <person name="Kumar T.K.A."/>
            <person name="Kuo A."/>
            <person name="LaButti K."/>
            <person name="Larrondo L.F."/>
            <person name="Lindquist E."/>
            <person name="Ling A."/>
            <person name="Lombard V."/>
            <person name="Lucas S."/>
            <person name="Lundell T."/>
            <person name="Martin R."/>
            <person name="McLaughlin D.J."/>
            <person name="Morgenstern I."/>
            <person name="Morin E."/>
            <person name="Murat C."/>
            <person name="Nagy L.G."/>
            <person name="Nolan M."/>
            <person name="Ohm R.A."/>
            <person name="Patyshakuliyeva A."/>
            <person name="Rokas A."/>
            <person name="Ruiz-Duenas F.J."/>
            <person name="Sabat G."/>
            <person name="Salamov A."/>
            <person name="Samejima M."/>
            <person name="Schmutz J."/>
            <person name="Slot J.C."/>
            <person name="St John F."/>
            <person name="Stenlid J."/>
            <person name="Sun H."/>
            <person name="Sun S."/>
            <person name="Syed K."/>
            <person name="Tsang A."/>
            <person name="Wiebenga A."/>
            <person name="Young D."/>
            <person name="Pisabarro A."/>
            <person name="Eastwood D.C."/>
            <person name="Martin F."/>
            <person name="Cullen D."/>
            <person name="Grigoriev I.V."/>
            <person name="Hibbett D.S."/>
        </authorList>
    </citation>
    <scope>NUCLEOTIDE SEQUENCE [LARGE SCALE GENOMIC DNA]</scope>
    <source>
        <strain evidence="8">RWD-64-598 SS2</strain>
    </source>
</reference>
<feature type="region of interest" description="Disordered" evidence="5">
    <location>
        <begin position="1336"/>
        <end position="1383"/>
    </location>
</feature>
<dbReference type="PANTHER" id="PTHR45527:SF1">
    <property type="entry name" value="FATTY ACID SYNTHASE"/>
    <property type="match status" value="1"/>
</dbReference>
<feature type="domain" description="Carrier" evidence="6">
    <location>
        <begin position="802"/>
        <end position="877"/>
    </location>
</feature>
<evidence type="ECO:0000256" key="5">
    <source>
        <dbReference type="SAM" id="MobiDB-lite"/>
    </source>
</evidence>
<dbReference type="PROSITE" id="PS00012">
    <property type="entry name" value="PHOSPHOPANTETHEINE"/>
    <property type="match status" value="2"/>
</dbReference>
<feature type="region of interest" description="Disordered" evidence="5">
    <location>
        <begin position="1"/>
        <end position="23"/>
    </location>
</feature>
<dbReference type="GO" id="GO:0005737">
    <property type="term" value="C:cytoplasm"/>
    <property type="evidence" value="ECO:0007669"/>
    <property type="project" value="TreeGrafter"/>
</dbReference>
<dbReference type="InterPro" id="IPR036736">
    <property type="entry name" value="ACP-like_sf"/>
</dbReference>
<feature type="region of interest" description="Disordered" evidence="5">
    <location>
        <begin position="1925"/>
        <end position="1944"/>
    </location>
</feature>
<accession>A0A5M3N155</accession>
<dbReference type="Gene3D" id="3.30.300.30">
    <property type="match status" value="1"/>
</dbReference>
<dbReference type="Proteomes" id="UP000053558">
    <property type="component" value="Unassembled WGS sequence"/>
</dbReference>
<organism evidence="7 8">
    <name type="scientific">Coniophora puteana (strain RWD-64-598)</name>
    <name type="common">Brown rot fungus</name>
    <dbReference type="NCBI Taxonomy" id="741705"/>
    <lineage>
        <taxon>Eukaryota</taxon>
        <taxon>Fungi</taxon>
        <taxon>Dikarya</taxon>
        <taxon>Basidiomycota</taxon>
        <taxon>Agaricomycotina</taxon>
        <taxon>Agaricomycetes</taxon>
        <taxon>Agaricomycetidae</taxon>
        <taxon>Boletales</taxon>
        <taxon>Coniophorineae</taxon>
        <taxon>Coniophoraceae</taxon>
        <taxon>Coniophora</taxon>
    </lineage>
</organism>
<dbReference type="InterPro" id="IPR023213">
    <property type="entry name" value="CAT-like_dom_sf"/>
</dbReference>
<dbReference type="EMBL" id="JH711574">
    <property type="protein sequence ID" value="EIW85132.1"/>
    <property type="molecule type" value="Genomic_DNA"/>
</dbReference>
<keyword evidence="8" id="KW-1185">Reference proteome</keyword>
<dbReference type="OrthoDB" id="408177at2759"/>
<evidence type="ECO:0000256" key="3">
    <source>
        <dbReference type="ARBA" id="ARBA00022598"/>
    </source>
</evidence>
<dbReference type="CDD" id="cd19542">
    <property type="entry name" value="CT_NRPS-like"/>
    <property type="match status" value="1"/>
</dbReference>
<dbReference type="InterPro" id="IPR001242">
    <property type="entry name" value="Condensation_dom"/>
</dbReference>
<dbReference type="GO" id="GO:0043041">
    <property type="term" value="P:amino acid activation for nonribosomal peptide biosynthetic process"/>
    <property type="evidence" value="ECO:0007669"/>
    <property type="project" value="TreeGrafter"/>
</dbReference>
<gene>
    <name evidence="7" type="ORF">CONPUDRAFT_117672</name>
</gene>
<feature type="region of interest" description="Disordered" evidence="5">
    <location>
        <begin position="2011"/>
        <end position="2037"/>
    </location>
</feature>
<keyword evidence="3" id="KW-0436">Ligase</keyword>
<evidence type="ECO:0000256" key="2">
    <source>
        <dbReference type="ARBA" id="ARBA00022553"/>
    </source>
</evidence>
<evidence type="ECO:0000256" key="1">
    <source>
        <dbReference type="ARBA" id="ARBA00022450"/>
    </source>
</evidence>
<dbReference type="GO" id="GO:0031177">
    <property type="term" value="F:phosphopantetheine binding"/>
    <property type="evidence" value="ECO:0007669"/>
    <property type="project" value="InterPro"/>
</dbReference>
<dbReference type="InterPro" id="IPR000873">
    <property type="entry name" value="AMP-dep_synth/lig_dom"/>
</dbReference>
<dbReference type="PROSITE" id="PS00455">
    <property type="entry name" value="AMP_BINDING"/>
    <property type="match status" value="1"/>
</dbReference>
<dbReference type="Gene3D" id="3.40.50.12780">
    <property type="entry name" value="N-terminal domain of ligase-like"/>
    <property type="match status" value="1"/>
</dbReference>
<dbReference type="InterPro" id="IPR020806">
    <property type="entry name" value="PKS_PP-bd"/>
</dbReference>
<sequence>MSVVTDASASEAHRPGEHLSDYSPRHLPDLPFVRRIGDADDHSACVTQPLGKQLLADQSLDLHAVTLAALCRILALYCGVSDVLLALDFDKESDTFYPIRVKWNDDTPWSTLVSDVHASISSRTLPRLSVFTARDTLGLDAKQWPFISSIHLHASQSDCAAPSPCPHFCINLPREYISFHYLPNHVHQSVASQLVSQVIATAVDRVQHPQSKFSSVPSLPRHLLSSVERLSPEECASHYKHIPPVRIVTDFILPHVTERPNATAVQWYETLDEGDEPAEELTYSELHYGSNKIARWLVSLGVRPGDRVAVSMYRDVRFHQMLFGVLKAGACYVPIDPELPYERKSFLASDSEARVVLTTDHFEIFSDSAVDTSSADVRHAIDLMSDSDLDIATPEGLAYMLYTSGTTGKPKGCLLTHEGFVQAIWALSSLSADVRMDDVRKGKYLGVASVAFDVHLSETMVSFSLGMTIACAPRSVLLEDLPSFISELKVTHVGIVPSLIDATMGTVEDTDDMALRFIASGGEKMSDTILDKWANHTVVRLANFYGPSEVTIGCAARVMDPAVPKSNIGPTFANVSSYVVDEDLNILPRGCVGELVVEGPLVGRGYHGRPDLASRVFLEWPSPGQRSYRTGDLVRMMPDGTLEIMGRKDTQVKLRGVRIEVDEISSVLRRAATTVVPSASDTETVLSSHPKIGGGSVPQLVSFVALDPSVPVQTRRNTRPKVVQPPKGLLATSREAFEKQLANYMRPSHVIPVDFLPLNPNGKTDAKVLATMFQELDFDTLIDLSREPSTASELTTVQPPSHPSTPTEEALVSIVKAHTGLTSLSVDSNFFACGLDSLSLVRVAADITREFGKRVSMSELMANPTISGIASYVDESGQPRIRVTDGSVLRQFRERWLEEIEDAYSRDKVEEILPAFPVQEGVLSSLDESPNMFVQHVVIKLLDASKAPQLRGALQAVMNDAQILRTVFHFGAELVQVVLRPSAVRLSWRERSVPDIEESAFSDWFFAKEAEHISEGVNNDISTQPPFVVHLYSAPTYTCIVLSIQHALFDGISLPLLLKRIDDEAAGRPSSKAGELRPALEEISRVNPADTQRYWSTYFKGFEWLSASEPLPFTESPKRKHISFKQSLSYFKEKMAKHEVTLQALLSSAFAYLLASRLFHKNDVAFGVIRSGRLLPVDKIDELLCPTICILPMRFDFNHSDNILRQAQQDISASVPYENVPLGKVQRWIGAGSGSLEALFSVSAKDETIYDSWEVLHSELPQPDFPLSVEIVMDQKADALTLEAAYYDSSLSCDIDSLLEDFEETVMHLLARGGSVVPTKDTGFVTFKATSNGRQLTVNTSSEKSLDTPPLTNGGSVSSSPPSTPVDRPQINSPDTLNGKAEGSIPVDDEIQRLQGIIANFFNTEMSFLTEETSFISLGLDSIRSVGLSRRLKKEGFQIPGGEIIRNPTISSIRAYLAKSASHRTKQRESEAAAAYRKRCAELSKSLEISSIKLKPDDKASVHPVTILQAGMLSQTVGSDGSLYVHAFPMRLSEEVDTERLKNSWQQATQSIDTLRTSFHFLADEGVWTQVVHSRWELNWREEEYDLEKSLLSMLSEQVSSVKFADENAFRVPPVFLRLLQSKDKSSRLLVLILHHALYDGTSIAMLSDEVQKIYRDSQLQRTPSLVDFLPRIMHEEQEGTPFWTERLQGYSVPRLASIAETAKSQNAVHHVELPSGSLDKLVRYAAVTPQTVAQAAWARFLSIAYGTEDVLFGHVVSGRSMEGSEDVIGPMLNTIPCRVKLEQQISNRDLVRQIHENNTLNMQWQHASLRAVQNKLQVARLWDSLFLFQPNNEETGSSLWEFVEAELSDLEYDAHVQYPMNVEFYQTDTGFVLKAVSLSSFMSAQNLGDALRLVGSLLQHIVQEPDHPHTTFEAPTRTFITAINPDSNVSSPSPQDESQTSDQPLPEFLDILSSMANVPVSRLNLDRSPVTLGIDSITAIRLRSTCRKAGLVLSIGDIVNSKTLLEMTKKVKKKPTTSLPTSASSTPSPSTPLTPGSLKAYDVSEKDIPSVSQRFPRSQARDIEFISAPTSGMKWFISAWQASQRTRFQAVFAWRLGDHVETERLRSAWNTLLKHHPILRSTFASPKSGGDPHIVTFKASDAVLRGQWHEDSVNSDYTEGMLTARMGDILANSLPLHLPQAKAFLYQTKTDRHLLIRLHHFQYDAWSMRMLYDDLVRIYHGSAPSSFADLPTFLQEYKATDDQADQQKEYWKRLFGSLKQPNYFPCLAGERTTSPRRTIINPVSTTSRTSTLVKQAQSLELSVQAILLACWAQVQSSLTLTHSATFGLWDAGRTVAIDDIENYALPCVNVLPLHVVTGKDGILTVAERVQNELRRRSATIQQTDLQDVHMWAGRSDSPLCNVFVNVIKIAKNSTTLAVEDDTLRHVRVPYGLPPEVTTPDERVLDKLRLTNLIRDDITVDIIIDEDSDRASISVDCADYIMNEEQATELVNQWSRAVEEWCEELPKPGFTCRII</sequence>
<evidence type="ECO:0000259" key="6">
    <source>
        <dbReference type="PROSITE" id="PS50075"/>
    </source>
</evidence>
<proteinExistence type="predicted"/>
<dbReference type="NCBIfam" id="TIGR01733">
    <property type="entry name" value="AA-adenyl-dom"/>
    <property type="match status" value="1"/>
</dbReference>
<dbReference type="InterPro" id="IPR009081">
    <property type="entry name" value="PP-bd_ACP"/>
</dbReference>
<dbReference type="SUPFAM" id="SSF52777">
    <property type="entry name" value="CoA-dependent acyltransferases"/>
    <property type="match status" value="7"/>
</dbReference>
<dbReference type="InterPro" id="IPR006162">
    <property type="entry name" value="Ppantetheine_attach_site"/>
</dbReference>
<dbReference type="Pfam" id="PF00668">
    <property type="entry name" value="Condensation"/>
    <property type="match status" value="3"/>
</dbReference>
<feature type="compositionally biased region" description="Basic and acidic residues" evidence="5">
    <location>
        <begin position="11"/>
        <end position="23"/>
    </location>
</feature>
<dbReference type="PANTHER" id="PTHR45527">
    <property type="entry name" value="NONRIBOSOMAL PEPTIDE SYNTHETASE"/>
    <property type="match status" value="1"/>
</dbReference>
<dbReference type="KEGG" id="cput:CONPUDRAFT_117672"/>
<dbReference type="Gene3D" id="1.10.1200.10">
    <property type="entry name" value="ACP-like"/>
    <property type="match status" value="2"/>
</dbReference>
<dbReference type="InterPro" id="IPR042099">
    <property type="entry name" value="ANL_N_sf"/>
</dbReference>
<dbReference type="Gene3D" id="3.30.559.10">
    <property type="entry name" value="Chloramphenicol acetyltransferase-like domain"/>
    <property type="match status" value="3"/>
</dbReference>
<dbReference type="SUPFAM" id="SSF56801">
    <property type="entry name" value="Acetyl-CoA synthetase-like"/>
    <property type="match status" value="1"/>
</dbReference>
<dbReference type="PROSITE" id="PS50075">
    <property type="entry name" value="CARRIER"/>
    <property type="match status" value="3"/>
</dbReference>
<keyword evidence="4" id="KW-0511">Multifunctional enzyme</keyword>
<dbReference type="InterPro" id="IPR020845">
    <property type="entry name" value="AMP-binding_CS"/>
</dbReference>
<keyword evidence="2" id="KW-0597">Phosphoprotein</keyword>
<feature type="compositionally biased region" description="Low complexity" evidence="5">
    <location>
        <begin position="2017"/>
        <end position="2037"/>
    </location>
</feature>
<dbReference type="Gene3D" id="3.30.559.30">
    <property type="entry name" value="Nonribosomal peptide synthetase, condensation domain"/>
    <property type="match status" value="3"/>
</dbReference>
<keyword evidence="1" id="KW-0596">Phosphopantetheine</keyword>
<dbReference type="Pfam" id="PF00501">
    <property type="entry name" value="AMP-binding"/>
    <property type="match status" value="1"/>
</dbReference>
<dbReference type="SUPFAM" id="SSF47336">
    <property type="entry name" value="ACP-like"/>
    <property type="match status" value="3"/>
</dbReference>
<dbReference type="SMART" id="SM00823">
    <property type="entry name" value="PKS_PP"/>
    <property type="match status" value="3"/>
</dbReference>